<organism evidence="1 2">
    <name type="scientific">Enterococcus cecorum</name>
    <dbReference type="NCBI Taxonomy" id="44008"/>
    <lineage>
        <taxon>Bacteria</taxon>
        <taxon>Bacillati</taxon>
        <taxon>Bacillota</taxon>
        <taxon>Bacilli</taxon>
        <taxon>Lactobacillales</taxon>
        <taxon>Enterococcaceae</taxon>
        <taxon>Enterococcus</taxon>
    </lineage>
</organism>
<dbReference type="EMBL" id="NIBL01000001">
    <property type="protein sequence ID" value="OUZ18960.1"/>
    <property type="molecule type" value="Genomic_DNA"/>
</dbReference>
<comment type="caution">
    <text evidence="1">The sequence shown here is derived from an EMBL/GenBank/DDBJ whole genome shotgun (WGS) entry which is preliminary data.</text>
</comment>
<gene>
    <name evidence="1" type="ORF">A5869_000608</name>
</gene>
<dbReference type="Proteomes" id="UP000196503">
    <property type="component" value="Unassembled WGS sequence"/>
</dbReference>
<sequence>MQSAEEEAKKVIIDYYEYLFENYEQMKIYAHYKGEEYEMKRTVAKWRLKAFHKTLESLDDETLAIINGKYWGDGKELTWNAYAKKLGYQPKKLYRLRERVIWMFATLSGEWI</sequence>
<reference evidence="1 2" key="1">
    <citation type="submission" date="2017-05" db="EMBL/GenBank/DDBJ databases">
        <title>The Genome Sequence of Enterococcus faecium 2D5_DIV0622.</title>
        <authorList>
            <consortium name="The Broad Institute Genomics Platform"/>
            <consortium name="The Broad Institute Genomic Center for Infectious Diseases"/>
            <person name="Earl A."/>
            <person name="Manson A."/>
            <person name="Schwartman J."/>
            <person name="Gilmore M."/>
            <person name="Abouelleil A."/>
            <person name="Cao P."/>
            <person name="Chapman S."/>
            <person name="Cusick C."/>
            <person name="Shea T."/>
            <person name="Young S."/>
            <person name="Neafsey D."/>
            <person name="Nusbaum C."/>
            <person name="Birren B."/>
        </authorList>
    </citation>
    <scope>NUCLEOTIDE SEQUENCE [LARGE SCALE GENOMIC DNA]</scope>
    <source>
        <strain evidence="1 2">2D5_DIV0622</strain>
    </source>
</reference>
<accession>A0A200I3P4</accession>
<evidence type="ECO:0000313" key="2">
    <source>
        <dbReference type="Proteomes" id="UP000196503"/>
    </source>
</evidence>
<dbReference type="AlphaFoldDB" id="A0A200I3P4"/>
<proteinExistence type="predicted"/>
<evidence type="ECO:0000313" key="1">
    <source>
        <dbReference type="EMBL" id="OUZ18960.1"/>
    </source>
</evidence>
<name>A0A200I3P4_9ENTE</name>
<protein>
    <submittedName>
        <fullName evidence="1">Uncharacterized protein</fullName>
    </submittedName>
</protein>
<dbReference type="RefSeq" id="WP_087662906.1">
    <property type="nucleotide sequence ID" value="NZ_NIBL01000001.1"/>
</dbReference>